<sequence length="562" mass="62576">MEKNKEIGKAFREKLDQLDRVPSDALWSKIDSDLDSKQKKRPVFWFVPLWIVSGLLLGGLLYTFYLAENNSDPGSLQHKTVPGENQQRKEPRAEGKEASAEAKKAITEQEKASGEGKKAITAAKNTFTATKNAATSGKNTSTAAKNTITEQEKASGEGKKAITAAKNTFTATKNAATSGKNTSAAAKKALTERNGSKTTRSSSDKTVPYSETVRTVKKTKRLVKSTEEYDEYEVVQKYTYIVKKKKKNIRVPDKKPHFVTNKKKKTFSQTKPKNKQLPKTTKQPAEKTVPVLVGNEQKVAVADAKTDSVAVAPVVAVLPKIVPEKKEKKRSPEDSIPEEKEKKRLYITPYFSPTLYESFAKGNSVSSRYHDDPKKAVLTYSFGCYARWMFSPKVGSRLGIGKTNLEYTTNTHKSNNSVIDPKNINLAAGVTPATINATFENDTEVLLSQKLSYYEVPLEAYYVFSDRKIGMATAFGLSFLILDKNELTLQSNSVREYTIGSAKNILDQSVTGNVKFIFDYKLSDSFQLEASPSFQYHFLGFKNAPDFKPYIFSLQVGFSYKL</sequence>
<evidence type="ECO:0008006" key="5">
    <source>
        <dbReference type="Google" id="ProtNLM"/>
    </source>
</evidence>
<feature type="transmembrane region" description="Helical" evidence="2">
    <location>
        <begin position="43"/>
        <end position="65"/>
    </location>
</feature>
<reference evidence="3 4" key="1">
    <citation type="submission" date="2019-04" db="EMBL/GenBank/DDBJ databases">
        <title>Flavobacterium sp. strain DS2-A Genome sequencing and assembly.</title>
        <authorList>
            <person name="Kim I."/>
        </authorList>
    </citation>
    <scope>NUCLEOTIDE SEQUENCE [LARGE SCALE GENOMIC DNA]</scope>
    <source>
        <strain evidence="3 4">DS2-A</strain>
    </source>
</reference>
<evidence type="ECO:0000313" key="4">
    <source>
        <dbReference type="Proteomes" id="UP000297407"/>
    </source>
</evidence>
<feature type="region of interest" description="Disordered" evidence="1">
    <location>
        <begin position="261"/>
        <end position="287"/>
    </location>
</feature>
<feature type="region of interest" description="Disordered" evidence="1">
    <location>
        <begin position="176"/>
        <end position="209"/>
    </location>
</feature>
<proteinExistence type="predicted"/>
<organism evidence="3 4">
    <name type="scientific">Flavobacterium humi</name>
    <dbReference type="NCBI Taxonomy" id="2562683"/>
    <lineage>
        <taxon>Bacteria</taxon>
        <taxon>Pseudomonadati</taxon>
        <taxon>Bacteroidota</taxon>
        <taxon>Flavobacteriia</taxon>
        <taxon>Flavobacteriales</taxon>
        <taxon>Flavobacteriaceae</taxon>
        <taxon>Flavobacterium</taxon>
    </lineage>
</organism>
<dbReference type="OrthoDB" id="1319616at2"/>
<feature type="compositionally biased region" description="Polar residues" evidence="1">
    <location>
        <begin position="196"/>
        <end position="205"/>
    </location>
</feature>
<dbReference type="Proteomes" id="UP000297407">
    <property type="component" value="Unassembled WGS sequence"/>
</dbReference>
<protein>
    <recommendedName>
        <fullName evidence="5">Outer membrane protein beta-barrel domain-containing protein</fullName>
    </recommendedName>
</protein>
<feature type="compositionally biased region" description="Polar residues" evidence="1">
    <location>
        <begin position="136"/>
        <end position="149"/>
    </location>
</feature>
<keyword evidence="2" id="KW-0472">Membrane</keyword>
<comment type="caution">
    <text evidence="3">The sequence shown here is derived from an EMBL/GenBank/DDBJ whole genome shotgun (WGS) entry which is preliminary data.</text>
</comment>
<gene>
    <name evidence="3" type="ORF">E4635_14330</name>
</gene>
<keyword evidence="2" id="KW-0812">Transmembrane</keyword>
<evidence type="ECO:0000256" key="1">
    <source>
        <dbReference type="SAM" id="MobiDB-lite"/>
    </source>
</evidence>
<keyword evidence="2" id="KW-1133">Transmembrane helix</keyword>
<dbReference type="RefSeq" id="WP_135527390.1">
    <property type="nucleotide sequence ID" value="NZ_SRLH01000008.1"/>
</dbReference>
<feature type="compositionally biased region" description="Basic residues" evidence="1">
    <location>
        <begin position="261"/>
        <end position="276"/>
    </location>
</feature>
<feature type="region of interest" description="Disordered" evidence="1">
    <location>
        <begin position="72"/>
        <end position="117"/>
    </location>
</feature>
<accession>A0A4Z0L4S9</accession>
<evidence type="ECO:0000256" key="2">
    <source>
        <dbReference type="SAM" id="Phobius"/>
    </source>
</evidence>
<evidence type="ECO:0000313" key="3">
    <source>
        <dbReference type="EMBL" id="TGD56966.1"/>
    </source>
</evidence>
<feature type="compositionally biased region" description="Basic and acidic residues" evidence="1">
    <location>
        <begin position="86"/>
        <end position="117"/>
    </location>
</feature>
<dbReference type="EMBL" id="SRLH01000008">
    <property type="protein sequence ID" value="TGD56966.1"/>
    <property type="molecule type" value="Genomic_DNA"/>
</dbReference>
<keyword evidence="4" id="KW-1185">Reference proteome</keyword>
<feature type="region of interest" description="Disordered" evidence="1">
    <location>
        <begin position="132"/>
        <end position="156"/>
    </location>
</feature>
<dbReference type="AlphaFoldDB" id="A0A4Z0L4S9"/>
<name>A0A4Z0L4S9_9FLAO</name>